<dbReference type="RefSeq" id="WP_189256457.1">
    <property type="nucleotide sequence ID" value="NZ_BMRE01000026.1"/>
</dbReference>
<keyword evidence="2" id="KW-0472">Membrane</keyword>
<accession>A0ABQ2UVQ0</accession>
<protein>
    <recommendedName>
        <fullName evidence="5">DUF5671 domain-containing protein</fullName>
    </recommendedName>
</protein>
<evidence type="ECO:0000313" key="3">
    <source>
        <dbReference type="EMBL" id="GGU54199.1"/>
    </source>
</evidence>
<evidence type="ECO:0000256" key="1">
    <source>
        <dbReference type="SAM" id="MobiDB-lite"/>
    </source>
</evidence>
<keyword evidence="2" id="KW-1133">Transmembrane helix</keyword>
<feature type="transmembrane region" description="Helical" evidence="2">
    <location>
        <begin position="173"/>
        <end position="196"/>
    </location>
</feature>
<feature type="transmembrane region" description="Helical" evidence="2">
    <location>
        <begin position="47"/>
        <end position="67"/>
    </location>
</feature>
<keyword evidence="4" id="KW-1185">Reference proteome</keyword>
<feature type="transmembrane region" description="Helical" evidence="2">
    <location>
        <begin position="6"/>
        <end position="26"/>
    </location>
</feature>
<name>A0ABQ2UVQ0_9PSEU</name>
<feature type="transmembrane region" description="Helical" evidence="2">
    <location>
        <begin position="146"/>
        <end position="167"/>
    </location>
</feature>
<reference evidence="4" key="1">
    <citation type="journal article" date="2019" name="Int. J. Syst. Evol. Microbiol.">
        <title>The Global Catalogue of Microorganisms (GCM) 10K type strain sequencing project: providing services to taxonomists for standard genome sequencing and annotation.</title>
        <authorList>
            <consortium name="The Broad Institute Genomics Platform"/>
            <consortium name="The Broad Institute Genome Sequencing Center for Infectious Disease"/>
            <person name="Wu L."/>
            <person name="Ma J."/>
        </authorList>
    </citation>
    <scope>NUCLEOTIDE SEQUENCE [LARGE SCALE GENOMIC DNA]</scope>
    <source>
        <strain evidence="4">JCM 3296</strain>
    </source>
</reference>
<feature type="region of interest" description="Disordered" evidence="1">
    <location>
        <begin position="200"/>
        <end position="245"/>
    </location>
</feature>
<keyword evidence="2" id="KW-0812">Transmembrane</keyword>
<feature type="transmembrane region" description="Helical" evidence="2">
    <location>
        <begin position="79"/>
        <end position="98"/>
    </location>
</feature>
<gene>
    <name evidence="3" type="ORF">GCM10010178_53310</name>
</gene>
<dbReference type="EMBL" id="BMRE01000026">
    <property type="protein sequence ID" value="GGU54199.1"/>
    <property type="molecule type" value="Genomic_DNA"/>
</dbReference>
<comment type="caution">
    <text evidence="3">The sequence shown here is derived from an EMBL/GenBank/DDBJ whole genome shotgun (WGS) entry which is preliminary data.</text>
</comment>
<proteinExistence type="predicted"/>
<organism evidence="3 4">
    <name type="scientific">Lentzea flava</name>
    <dbReference type="NCBI Taxonomy" id="103732"/>
    <lineage>
        <taxon>Bacteria</taxon>
        <taxon>Bacillati</taxon>
        <taxon>Actinomycetota</taxon>
        <taxon>Actinomycetes</taxon>
        <taxon>Pseudonocardiales</taxon>
        <taxon>Pseudonocardiaceae</taxon>
        <taxon>Lentzea</taxon>
    </lineage>
</organism>
<sequence>MATTFWAWLVSALVIVLLAVVVPGRLGAQNVLRDARGRYSLSRLQMMLWTVVLLSLICGMAFGRFAAGQVDVAGFRIPGQVLTLLSIAIGSAVVAGAIKVVKSTTRPGCVAAYPKGREGGRLWEMLTVEEGASAGKSIDLSKFQNFLITILLVLAYVAQAVAALRAVSNPAGIGGLPAFSDTFLVLLAVSHAGYLLGKIPSPTGTPESGTMADRLAEAEPEAAPAAAPNGVVPEMRPAEAEPQKV</sequence>
<feature type="compositionally biased region" description="Basic and acidic residues" evidence="1">
    <location>
        <begin position="236"/>
        <end position="245"/>
    </location>
</feature>
<dbReference type="Proteomes" id="UP000649573">
    <property type="component" value="Unassembled WGS sequence"/>
</dbReference>
<evidence type="ECO:0008006" key="5">
    <source>
        <dbReference type="Google" id="ProtNLM"/>
    </source>
</evidence>
<evidence type="ECO:0000256" key="2">
    <source>
        <dbReference type="SAM" id="Phobius"/>
    </source>
</evidence>
<evidence type="ECO:0000313" key="4">
    <source>
        <dbReference type="Proteomes" id="UP000649573"/>
    </source>
</evidence>